<evidence type="ECO:0000313" key="2">
    <source>
        <dbReference type="EMBL" id="SVD78761.1"/>
    </source>
</evidence>
<reference evidence="2" key="1">
    <citation type="submission" date="2018-05" db="EMBL/GenBank/DDBJ databases">
        <authorList>
            <person name="Lanie J.A."/>
            <person name="Ng W.-L."/>
            <person name="Kazmierczak K.M."/>
            <person name="Andrzejewski T.M."/>
            <person name="Davidsen T.M."/>
            <person name="Wayne K.J."/>
            <person name="Tettelin H."/>
            <person name="Glass J.I."/>
            <person name="Rusch D."/>
            <person name="Podicherti R."/>
            <person name="Tsui H.-C.T."/>
            <person name="Winkler M.E."/>
        </authorList>
    </citation>
    <scope>NUCLEOTIDE SEQUENCE</scope>
</reference>
<proteinExistence type="predicted"/>
<evidence type="ECO:0000256" key="1">
    <source>
        <dbReference type="SAM" id="MobiDB-lite"/>
    </source>
</evidence>
<accession>A0A382Y7G4</accession>
<organism evidence="2">
    <name type="scientific">marine metagenome</name>
    <dbReference type="NCBI Taxonomy" id="408172"/>
    <lineage>
        <taxon>unclassified sequences</taxon>
        <taxon>metagenomes</taxon>
        <taxon>ecological metagenomes</taxon>
    </lineage>
</organism>
<feature type="region of interest" description="Disordered" evidence="1">
    <location>
        <begin position="1"/>
        <end position="50"/>
    </location>
</feature>
<gene>
    <name evidence="2" type="ORF">METZ01_LOCUS431615</name>
</gene>
<dbReference type="AlphaFoldDB" id="A0A382Y7G4"/>
<name>A0A382Y7G4_9ZZZZ</name>
<feature type="compositionally biased region" description="Basic and acidic residues" evidence="1">
    <location>
        <begin position="1"/>
        <end position="19"/>
    </location>
</feature>
<feature type="non-terminal residue" evidence="2">
    <location>
        <position position="1"/>
    </location>
</feature>
<dbReference type="EMBL" id="UINC01173261">
    <property type="protein sequence ID" value="SVD78761.1"/>
    <property type="molecule type" value="Genomic_DNA"/>
</dbReference>
<sequence length="50" mass="5897">RCADELTPERRTRLLERHRQVSLARGRNTNHFGDQPKRKPKTETQPTKDA</sequence>
<protein>
    <submittedName>
        <fullName evidence="2">Uncharacterized protein</fullName>
    </submittedName>
</protein>